<dbReference type="PANTHER" id="PTHR38050">
    <property type="match status" value="1"/>
</dbReference>
<protein>
    <recommendedName>
        <fullName evidence="2">feruloyl esterase</fullName>
        <ecNumber evidence="2">3.1.1.73</ecNumber>
    </recommendedName>
</protein>
<dbReference type="GO" id="GO:0045493">
    <property type="term" value="P:xylan catabolic process"/>
    <property type="evidence" value="ECO:0007669"/>
    <property type="project" value="UniProtKB-KW"/>
</dbReference>
<dbReference type="OrthoDB" id="424610at2759"/>
<dbReference type="InterPro" id="IPR029058">
    <property type="entry name" value="AB_hydrolase_fold"/>
</dbReference>
<dbReference type="GO" id="GO:0030600">
    <property type="term" value="F:feruloyl esterase activity"/>
    <property type="evidence" value="ECO:0007669"/>
    <property type="project" value="UniProtKB-EC"/>
</dbReference>
<evidence type="ECO:0000256" key="5">
    <source>
        <dbReference type="ARBA" id="ARBA00022729"/>
    </source>
</evidence>
<feature type="chain" id="PRO_5038619349" description="feruloyl esterase" evidence="10">
    <location>
        <begin position="21"/>
        <end position="334"/>
    </location>
</feature>
<evidence type="ECO:0000256" key="7">
    <source>
        <dbReference type="ARBA" id="ARBA00023277"/>
    </source>
</evidence>
<name>A0A550C1W4_9AGAR</name>
<evidence type="ECO:0000256" key="6">
    <source>
        <dbReference type="ARBA" id="ARBA00022801"/>
    </source>
</evidence>
<dbReference type="Proteomes" id="UP000320762">
    <property type="component" value="Unassembled WGS sequence"/>
</dbReference>
<feature type="signal peptide" evidence="10">
    <location>
        <begin position="1"/>
        <end position="20"/>
    </location>
</feature>
<keyword evidence="7" id="KW-0119">Carbohydrate metabolism</keyword>
<keyword evidence="4" id="KW-0858">Xylan degradation</keyword>
<evidence type="ECO:0000256" key="9">
    <source>
        <dbReference type="ARBA" id="ARBA00034075"/>
    </source>
</evidence>
<keyword evidence="6 11" id="KW-0378">Hydrolase</keyword>
<gene>
    <name evidence="11" type="ORF">BD626DRAFT_178434</name>
</gene>
<comment type="catalytic activity">
    <reaction evidence="9">
        <text>feruloyl-polysaccharide + H2O = ferulate + polysaccharide.</text>
        <dbReference type="EC" id="3.1.1.73"/>
    </reaction>
</comment>
<keyword evidence="8" id="KW-0624">Polysaccharide degradation</keyword>
<accession>A0A550C1W4</accession>
<evidence type="ECO:0000256" key="2">
    <source>
        <dbReference type="ARBA" id="ARBA00013091"/>
    </source>
</evidence>
<keyword evidence="12" id="KW-1185">Reference proteome</keyword>
<evidence type="ECO:0000256" key="4">
    <source>
        <dbReference type="ARBA" id="ARBA00022651"/>
    </source>
</evidence>
<dbReference type="EC" id="3.1.1.73" evidence="2"/>
<evidence type="ECO:0000256" key="10">
    <source>
        <dbReference type="SAM" id="SignalP"/>
    </source>
</evidence>
<evidence type="ECO:0000256" key="1">
    <source>
        <dbReference type="ARBA" id="ARBA00004613"/>
    </source>
</evidence>
<keyword evidence="3" id="KW-0964">Secreted</keyword>
<keyword evidence="5 10" id="KW-0732">Signal</keyword>
<dbReference type="SUPFAM" id="SSF53474">
    <property type="entry name" value="alpha/beta-Hydrolases"/>
    <property type="match status" value="1"/>
</dbReference>
<evidence type="ECO:0000256" key="8">
    <source>
        <dbReference type="ARBA" id="ARBA00023326"/>
    </source>
</evidence>
<comment type="caution">
    <text evidence="11">The sequence shown here is derived from an EMBL/GenBank/DDBJ whole genome shotgun (WGS) entry which is preliminary data.</text>
</comment>
<evidence type="ECO:0000256" key="3">
    <source>
        <dbReference type="ARBA" id="ARBA00022525"/>
    </source>
</evidence>
<dbReference type="STRING" id="97359.A0A550C1W4"/>
<dbReference type="PANTHER" id="PTHR38050:SF2">
    <property type="entry name" value="FERULOYL ESTERASE C-RELATED"/>
    <property type="match status" value="1"/>
</dbReference>
<organism evidence="11 12">
    <name type="scientific">Schizophyllum amplum</name>
    <dbReference type="NCBI Taxonomy" id="97359"/>
    <lineage>
        <taxon>Eukaryota</taxon>
        <taxon>Fungi</taxon>
        <taxon>Dikarya</taxon>
        <taxon>Basidiomycota</taxon>
        <taxon>Agaricomycotina</taxon>
        <taxon>Agaricomycetes</taxon>
        <taxon>Agaricomycetidae</taxon>
        <taxon>Agaricales</taxon>
        <taxon>Schizophyllaceae</taxon>
        <taxon>Schizophyllum</taxon>
    </lineage>
</organism>
<evidence type="ECO:0000313" key="12">
    <source>
        <dbReference type="Proteomes" id="UP000320762"/>
    </source>
</evidence>
<dbReference type="EMBL" id="VDMD01000033">
    <property type="protein sequence ID" value="TRM58706.1"/>
    <property type="molecule type" value="Genomic_DNA"/>
</dbReference>
<sequence length="334" mass="36625">MAGIILTGLSVLTSLIPADAAFVPYTASTLRSRSGTNSSSGCDSDVSWDFDHDHHHVQNTTVGGEERTYLVHIPENYNHSLSHSLVVSFHGASANMYDQEQASQLSIAGQRLNGMGVITVFPQGLEGDNGRTAWRSAPYANEDADDIDFTGAVLNEVFDNLCVDQSRVYASGKSNGGGFTNRLACNANITSRFAAYGLISGAYYPDSLSGDDCKPGRKVPVLISHGDADETIKFDGETSDDDEEELPSINDFAENWAYRNGYEKDDYEMSQPHNDTNLWTWGDDGDEGQVRRYRIKGMDHIWPSTIEGLDADGKSAPFNITESDLLPFFDQYTL</sequence>
<evidence type="ECO:0000313" key="11">
    <source>
        <dbReference type="EMBL" id="TRM58706.1"/>
    </source>
</evidence>
<proteinExistence type="predicted"/>
<reference evidence="11 12" key="1">
    <citation type="journal article" date="2019" name="New Phytol.">
        <title>Comparative genomics reveals unique wood-decay strategies and fruiting body development in the Schizophyllaceae.</title>
        <authorList>
            <person name="Almasi E."/>
            <person name="Sahu N."/>
            <person name="Krizsan K."/>
            <person name="Balint B."/>
            <person name="Kovacs G.M."/>
            <person name="Kiss B."/>
            <person name="Cseklye J."/>
            <person name="Drula E."/>
            <person name="Henrissat B."/>
            <person name="Nagy I."/>
            <person name="Chovatia M."/>
            <person name="Adam C."/>
            <person name="LaButti K."/>
            <person name="Lipzen A."/>
            <person name="Riley R."/>
            <person name="Grigoriev I.V."/>
            <person name="Nagy L.G."/>
        </authorList>
    </citation>
    <scope>NUCLEOTIDE SEQUENCE [LARGE SCALE GENOMIC DNA]</scope>
    <source>
        <strain evidence="11 12">NL-1724</strain>
    </source>
</reference>
<dbReference type="Gene3D" id="3.40.50.1820">
    <property type="entry name" value="alpha/beta hydrolase"/>
    <property type="match status" value="1"/>
</dbReference>
<dbReference type="AlphaFoldDB" id="A0A550C1W4"/>
<dbReference type="InterPro" id="IPR043595">
    <property type="entry name" value="FaeB/C/D"/>
</dbReference>
<dbReference type="GO" id="GO:0005576">
    <property type="term" value="C:extracellular region"/>
    <property type="evidence" value="ECO:0007669"/>
    <property type="project" value="UniProtKB-SubCell"/>
</dbReference>
<comment type="subcellular location">
    <subcellularLocation>
        <location evidence="1">Secreted</location>
    </subcellularLocation>
</comment>